<reference evidence="5" key="1">
    <citation type="journal article" date="2019" name="Int. J. Syst. Evol. Microbiol.">
        <title>The Global Catalogue of Microorganisms (GCM) 10K type strain sequencing project: providing services to taxonomists for standard genome sequencing and annotation.</title>
        <authorList>
            <consortium name="The Broad Institute Genomics Platform"/>
            <consortium name="The Broad Institute Genome Sequencing Center for Infectious Disease"/>
            <person name="Wu L."/>
            <person name="Ma J."/>
        </authorList>
    </citation>
    <scope>NUCLEOTIDE SEQUENCE [LARGE SCALE GENOMIC DNA]</scope>
    <source>
        <strain evidence="5">KACC 14249</strain>
    </source>
</reference>
<feature type="domain" description="N-acetyltransferase" evidence="3">
    <location>
        <begin position="13"/>
        <end position="175"/>
    </location>
</feature>
<dbReference type="Pfam" id="PF00583">
    <property type="entry name" value="Acetyltransf_1"/>
    <property type="match status" value="1"/>
</dbReference>
<evidence type="ECO:0000313" key="4">
    <source>
        <dbReference type="EMBL" id="MFC6009024.1"/>
    </source>
</evidence>
<dbReference type="InterPro" id="IPR051016">
    <property type="entry name" value="Diverse_Substrate_AcTransf"/>
</dbReference>
<dbReference type="Proteomes" id="UP001596189">
    <property type="component" value="Unassembled WGS sequence"/>
</dbReference>
<dbReference type="CDD" id="cd04301">
    <property type="entry name" value="NAT_SF"/>
    <property type="match status" value="1"/>
</dbReference>
<dbReference type="EMBL" id="JBHSRD010000008">
    <property type="protein sequence ID" value="MFC6009024.1"/>
    <property type="molecule type" value="Genomic_DNA"/>
</dbReference>
<dbReference type="InterPro" id="IPR000182">
    <property type="entry name" value="GNAT_dom"/>
</dbReference>
<protein>
    <submittedName>
        <fullName evidence="4">GNAT family N-acetyltransferase</fullName>
        <ecNumber evidence="4">2.3.-.-</ecNumber>
    </submittedName>
</protein>
<keyword evidence="1 4" id="KW-0808">Transferase</keyword>
<dbReference type="PANTHER" id="PTHR10545:SF29">
    <property type="entry name" value="GH14572P-RELATED"/>
    <property type="match status" value="1"/>
</dbReference>
<dbReference type="Gene3D" id="3.40.630.30">
    <property type="match status" value="1"/>
</dbReference>
<name>A0ABW1JJX9_9ACTN</name>
<organism evidence="4 5">
    <name type="scientific">Angustibacter luteus</name>
    <dbReference type="NCBI Taxonomy" id="658456"/>
    <lineage>
        <taxon>Bacteria</taxon>
        <taxon>Bacillati</taxon>
        <taxon>Actinomycetota</taxon>
        <taxon>Actinomycetes</taxon>
        <taxon>Kineosporiales</taxon>
        <taxon>Kineosporiaceae</taxon>
    </lineage>
</organism>
<accession>A0ABW1JJX9</accession>
<dbReference type="RefSeq" id="WP_345717552.1">
    <property type="nucleotide sequence ID" value="NZ_BAABFP010000007.1"/>
</dbReference>
<keyword evidence="5" id="KW-1185">Reference proteome</keyword>
<dbReference type="InterPro" id="IPR016181">
    <property type="entry name" value="Acyl_CoA_acyltransferase"/>
</dbReference>
<evidence type="ECO:0000313" key="5">
    <source>
        <dbReference type="Proteomes" id="UP001596189"/>
    </source>
</evidence>
<evidence type="ECO:0000256" key="2">
    <source>
        <dbReference type="ARBA" id="ARBA00023315"/>
    </source>
</evidence>
<proteinExistence type="predicted"/>
<dbReference type="PROSITE" id="PS51186">
    <property type="entry name" value="GNAT"/>
    <property type="match status" value="1"/>
</dbReference>
<gene>
    <name evidence="4" type="ORF">ACFQDO_17960</name>
</gene>
<sequence>MSDDLTPAPTPPALIREAVSGDVPDILRLIKELAVYEESLHHVESTEEFLQAALFPTDGPAGASALVAEVTDPDGSTRLVGMAVWYVTFSTWTSRHGIWLEDLFVQPDQRGSGIGKAFLARLAKICADRKYPRLEWWVLDWNEPALGFYRSLGAVGQDEWTVYRMDGDALQKLAAQA</sequence>
<keyword evidence="2 4" id="KW-0012">Acyltransferase</keyword>
<dbReference type="SUPFAM" id="SSF55729">
    <property type="entry name" value="Acyl-CoA N-acyltransferases (Nat)"/>
    <property type="match status" value="1"/>
</dbReference>
<dbReference type="GO" id="GO:0016746">
    <property type="term" value="F:acyltransferase activity"/>
    <property type="evidence" value="ECO:0007669"/>
    <property type="project" value="UniProtKB-KW"/>
</dbReference>
<dbReference type="PANTHER" id="PTHR10545">
    <property type="entry name" value="DIAMINE N-ACETYLTRANSFERASE"/>
    <property type="match status" value="1"/>
</dbReference>
<evidence type="ECO:0000259" key="3">
    <source>
        <dbReference type="PROSITE" id="PS51186"/>
    </source>
</evidence>
<dbReference type="EC" id="2.3.-.-" evidence="4"/>
<evidence type="ECO:0000256" key="1">
    <source>
        <dbReference type="ARBA" id="ARBA00022679"/>
    </source>
</evidence>
<comment type="caution">
    <text evidence="4">The sequence shown here is derived from an EMBL/GenBank/DDBJ whole genome shotgun (WGS) entry which is preliminary data.</text>
</comment>